<dbReference type="SUPFAM" id="SSF81301">
    <property type="entry name" value="Nucleotidyltransferase"/>
    <property type="match status" value="1"/>
</dbReference>
<comment type="caution">
    <text evidence="1">The sequence shown here is derived from an EMBL/GenBank/DDBJ whole genome shotgun (WGS) entry which is preliminary data.</text>
</comment>
<dbReference type="EMBL" id="MGEU01000046">
    <property type="protein sequence ID" value="OGL90024.1"/>
    <property type="molecule type" value="Genomic_DNA"/>
</dbReference>
<dbReference type="AlphaFoldDB" id="A0A1F7VJ75"/>
<evidence type="ECO:0000313" key="2">
    <source>
        <dbReference type="Proteomes" id="UP000177750"/>
    </source>
</evidence>
<evidence type="ECO:0008006" key="3">
    <source>
        <dbReference type="Google" id="ProtNLM"/>
    </source>
</evidence>
<reference evidence="1 2" key="1">
    <citation type="journal article" date="2016" name="Nat. Commun.">
        <title>Thousands of microbial genomes shed light on interconnected biogeochemical processes in an aquifer system.</title>
        <authorList>
            <person name="Anantharaman K."/>
            <person name="Brown C.T."/>
            <person name="Hug L.A."/>
            <person name="Sharon I."/>
            <person name="Castelle C.J."/>
            <person name="Probst A.J."/>
            <person name="Thomas B.C."/>
            <person name="Singh A."/>
            <person name="Wilkins M.J."/>
            <person name="Karaoz U."/>
            <person name="Brodie E.L."/>
            <person name="Williams K.H."/>
            <person name="Hubbard S.S."/>
            <person name="Banfield J.F."/>
        </authorList>
    </citation>
    <scope>NUCLEOTIDE SEQUENCE [LARGE SCALE GENOMIC DNA]</scope>
</reference>
<dbReference type="Proteomes" id="UP000177750">
    <property type="component" value="Unassembled WGS sequence"/>
</dbReference>
<accession>A0A1F7VJ75</accession>
<evidence type="ECO:0000313" key="1">
    <source>
        <dbReference type="EMBL" id="OGL90024.1"/>
    </source>
</evidence>
<dbReference type="Pfam" id="PF08843">
    <property type="entry name" value="AbiEii"/>
    <property type="match status" value="1"/>
</dbReference>
<name>A0A1F7VJ75_9BACT</name>
<organism evidence="1 2">
    <name type="scientific">Candidatus Uhrbacteria bacterium RIFCSPLOWO2_02_FULL_54_37</name>
    <dbReference type="NCBI Taxonomy" id="1802412"/>
    <lineage>
        <taxon>Bacteria</taxon>
        <taxon>Candidatus Uhriibacteriota</taxon>
    </lineage>
</organism>
<gene>
    <name evidence="1" type="ORF">A3J36_03345</name>
</gene>
<dbReference type="InterPro" id="IPR014942">
    <property type="entry name" value="AbiEii"/>
</dbReference>
<proteinExistence type="predicted"/>
<dbReference type="InterPro" id="IPR043519">
    <property type="entry name" value="NT_sf"/>
</dbReference>
<sequence length="192" mass="21480">MTENDPQVLLAAVAKALNELRLPYLVTGGMSVTLWGRPRFTADIDVVLGAEPNDLHALAQVLRQMGNQIYFDEDAMREAYTSEGEFNVVDGKSGMKVDFWIVRRADPFSASQLARRVGKRIAGETVYFSSPEDLILSKLLWHRRVPSDRQLDDVKSVIAVSGAGLDHAYLREWAHKLGVEDLLERALAEAKR</sequence>
<dbReference type="Gene3D" id="3.30.460.40">
    <property type="match status" value="1"/>
</dbReference>
<protein>
    <recommendedName>
        <fullName evidence="3">Nucleotidyl transferase AbiEii/AbiGii toxin family protein</fullName>
    </recommendedName>
</protein>